<dbReference type="Proteomes" id="UP001283341">
    <property type="component" value="Unassembled WGS sequence"/>
</dbReference>
<keyword evidence="4" id="KW-1185">Reference proteome</keyword>
<evidence type="ECO:0000313" key="4">
    <source>
        <dbReference type="Proteomes" id="UP001283341"/>
    </source>
</evidence>
<feature type="compositionally biased region" description="Low complexity" evidence="1">
    <location>
        <begin position="177"/>
        <end position="195"/>
    </location>
</feature>
<gene>
    <name evidence="3" type="ORF">B0H66DRAFT_528031</name>
</gene>
<proteinExistence type="predicted"/>
<feature type="region of interest" description="Disordered" evidence="1">
    <location>
        <begin position="44"/>
        <end position="86"/>
    </location>
</feature>
<accession>A0AAE0ITI5</accession>
<dbReference type="EMBL" id="JAUEDM010000001">
    <property type="protein sequence ID" value="KAK3330687.1"/>
    <property type="molecule type" value="Genomic_DNA"/>
</dbReference>
<keyword evidence="2" id="KW-0472">Membrane</keyword>
<sequence length="309" mass="32187">MSSPGQIADPAERPPSGLPANFQPTLSSVRTQSFKAYGQDYQFAETWNNPPPELVVDNGQSSAAAESTQADGTQEHSQSEAISKTPGGIWSKDAAVWVPPPEEPWYKRIPKMWWIIGGVILVGITVVVLAILGAMNLLTSHTSVSLTPVPHAPDSFSSGKLIQSSTSDVSAAAAPSSSGLSSSASGTSTTTSAHSNPTTVIKNCSDSSSLIKDVLWMGLNILYDSNFDGAGARTSEQCCKSCFASARGCAGWFYNSSNIYTPCTQVLVRSDQAGADSKCPKGYADSTLYTLGGGGVAGIGPCSLSNFIS</sequence>
<evidence type="ECO:0000313" key="3">
    <source>
        <dbReference type="EMBL" id="KAK3330687.1"/>
    </source>
</evidence>
<reference evidence="3" key="2">
    <citation type="submission" date="2023-06" db="EMBL/GenBank/DDBJ databases">
        <authorList>
            <consortium name="Lawrence Berkeley National Laboratory"/>
            <person name="Haridas S."/>
            <person name="Hensen N."/>
            <person name="Bonometti L."/>
            <person name="Westerberg I."/>
            <person name="Brannstrom I.O."/>
            <person name="Guillou S."/>
            <person name="Cros-Aarteil S."/>
            <person name="Calhoun S."/>
            <person name="Kuo A."/>
            <person name="Mondo S."/>
            <person name="Pangilinan J."/>
            <person name="Riley R."/>
            <person name="Labutti K."/>
            <person name="Andreopoulos B."/>
            <person name="Lipzen A."/>
            <person name="Chen C."/>
            <person name="Yanf M."/>
            <person name="Daum C."/>
            <person name="Ng V."/>
            <person name="Clum A."/>
            <person name="Steindorff A."/>
            <person name="Ohm R."/>
            <person name="Martin F."/>
            <person name="Silar P."/>
            <person name="Natvig D."/>
            <person name="Lalanne C."/>
            <person name="Gautier V."/>
            <person name="Ament-Velasquez S.L."/>
            <person name="Kruys A."/>
            <person name="Hutchinson M.I."/>
            <person name="Powell A.J."/>
            <person name="Barry K."/>
            <person name="Miller A.N."/>
            <person name="Grigoriev I.V."/>
            <person name="Debuchy R."/>
            <person name="Gladieux P."/>
            <person name="Thoren M.H."/>
            <person name="Johannesson H."/>
        </authorList>
    </citation>
    <scope>NUCLEOTIDE SEQUENCE</scope>
    <source>
        <strain evidence="3">CBS 118394</strain>
    </source>
</reference>
<reference evidence="3" key="1">
    <citation type="journal article" date="2023" name="Mol. Phylogenet. Evol.">
        <title>Genome-scale phylogeny and comparative genomics of the fungal order Sordariales.</title>
        <authorList>
            <person name="Hensen N."/>
            <person name="Bonometti L."/>
            <person name="Westerberg I."/>
            <person name="Brannstrom I.O."/>
            <person name="Guillou S."/>
            <person name="Cros-Aarteil S."/>
            <person name="Calhoun S."/>
            <person name="Haridas S."/>
            <person name="Kuo A."/>
            <person name="Mondo S."/>
            <person name="Pangilinan J."/>
            <person name="Riley R."/>
            <person name="LaButti K."/>
            <person name="Andreopoulos B."/>
            <person name="Lipzen A."/>
            <person name="Chen C."/>
            <person name="Yan M."/>
            <person name="Daum C."/>
            <person name="Ng V."/>
            <person name="Clum A."/>
            <person name="Steindorff A."/>
            <person name="Ohm R.A."/>
            <person name="Martin F."/>
            <person name="Silar P."/>
            <person name="Natvig D.O."/>
            <person name="Lalanne C."/>
            <person name="Gautier V."/>
            <person name="Ament-Velasquez S.L."/>
            <person name="Kruys A."/>
            <person name="Hutchinson M.I."/>
            <person name="Powell A.J."/>
            <person name="Barry K."/>
            <person name="Miller A.N."/>
            <person name="Grigoriev I.V."/>
            <person name="Debuchy R."/>
            <person name="Gladieux P."/>
            <person name="Hiltunen Thoren M."/>
            <person name="Johannesson H."/>
        </authorList>
    </citation>
    <scope>NUCLEOTIDE SEQUENCE</scope>
    <source>
        <strain evidence="3">CBS 118394</strain>
    </source>
</reference>
<dbReference type="AlphaFoldDB" id="A0AAE0ITI5"/>
<protein>
    <submittedName>
        <fullName evidence="3">Uncharacterized protein</fullName>
    </submittedName>
</protein>
<organism evidence="3 4">
    <name type="scientific">Apodospora peruviana</name>
    <dbReference type="NCBI Taxonomy" id="516989"/>
    <lineage>
        <taxon>Eukaryota</taxon>
        <taxon>Fungi</taxon>
        <taxon>Dikarya</taxon>
        <taxon>Ascomycota</taxon>
        <taxon>Pezizomycotina</taxon>
        <taxon>Sordariomycetes</taxon>
        <taxon>Sordariomycetidae</taxon>
        <taxon>Sordariales</taxon>
        <taxon>Lasiosphaeriaceae</taxon>
        <taxon>Apodospora</taxon>
    </lineage>
</organism>
<keyword evidence="2" id="KW-1133">Transmembrane helix</keyword>
<evidence type="ECO:0000256" key="2">
    <source>
        <dbReference type="SAM" id="Phobius"/>
    </source>
</evidence>
<name>A0AAE0ITI5_9PEZI</name>
<feature type="region of interest" description="Disordered" evidence="1">
    <location>
        <begin position="1"/>
        <end position="25"/>
    </location>
</feature>
<feature type="compositionally biased region" description="Polar residues" evidence="1">
    <location>
        <begin position="58"/>
        <end position="72"/>
    </location>
</feature>
<keyword evidence="2" id="KW-0812">Transmembrane</keyword>
<feature type="region of interest" description="Disordered" evidence="1">
    <location>
        <begin position="177"/>
        <end position="196"/>
    </location>
</feature>
<comment type="caution">
    <text evidence="3">The sequence shown here is derived from an EMBL/GenBank/DDBJ whole genome shotgun (WGS) entry which is preliminary data.</text>
</comment>
<evidence type="ECO:0000256" key="1">
    <source>
        <dbReference type="SAM" id="MobiDB-lite"/>
    </source>
</evidence>
<feature type="transmembrane region" description="Helical" evidence="2">
    <location>
        <begin position="113"/>
        <end position="138"/>
    </location>
</feature>